<dbReference type="RefSeq" id="WP_015768927.1">
    <property type="nucleotide sequence ID" value="NC_013192.1"/>
</dbReference>
<proteinExistence type="predicted"/>
<protein>
    <submittedName>
        <fullName evidence="2">Autotransporter beta-domain protein</fullName>
    </submittedName>
</protein>
<dbReference type="InterPro" id="IPR005546">
    <property type="entry name" value="Autotransporte_beta"/>
</dbReference>
<dbReference type="Gene3D" id="2.40.128.130">
    <property type="entry name" value="Autotransporter beta-domain"/>
    <property type="match status" value="1"/>
</dbReference>
<dbReference type="HOGENOM" id="CLU_000258_0_0_0"/>
<dbReference type="eggNOG" id="COG3210">
    <property type="taxonomic scope" value="Bacteria"/>
</dbReference>
<dbReference type="Proteomes" id="UP000001910">
    <property type="component" value="Chromosome"/>
</dbReference>
<gene>
    <name evidence="2" type="ordered locus">Lebu_0671</name>
</gene>
<accession>C7N8U8</accession>
<organism evidence="2 3">
    <name type="scientific">Leptotrichia buccalis (strain ATCC 14201 / DSM 1135 / JCM 12969 / NCTC 10249 / C-1013-b)</name>
    <dbReference type="NCBI Taxonomy" id="523794"/>
    <lineage>
        <taxon>Bacteria</taxon>
        <taxon>Fusobacteriati</taxon>
        <taxon>Fusobacteriota</taxon>
        <taxon>Fusobacteriia</taxon>
        <taxon>Fusobacteriales</taxon>
        <taxon>Leptotrichiaceae</taxon>
        <taxon>Leptotrichia</taxon>
    </lineage>
</organism>
<dbReference type="SUPFAM" id="SSF103515">
    <property type="entry name" value="Autotransporter"/>
    <property type="match status" value="1"/>
</dbReference>
<name>C7N8U8_LEPBD</name>
<dbReference type="KEGG" id="lba:Lebu_0671"/>
<keyword evidence="3" id="KW-1185">Reference proteome</keyword>
<dbReference type="SMART" id="SM00869">
    <property type="entry name" value="Autotransporter"/>
    <property type="match status" value="1"/>
</dbReference>
<evidence type="ECO:0000259" key="1">
    <source>
        <dbReference type="PROSITE" id="PS51208"/>
    </source>
</evidence>
<feature type="domain" description="Autotransporter" evidence="1">
    <location>
        <begin position="1264"/>
        <end position="1550"/>
    </location>
</feature>
<evidence type="ECO:0000313" key="3">
    <source>
        <dbReference type="Proteomes" id="UP000001910"/>
    </source>
</evidence>
<sequence length="1550" mass="168357">MATIIRVVYNFMNYLNYFIFTNNGNIKLNGSNNLGIHFTSGISHTQHPISIFKLNNPIIIEGKNSRGFKFDKLSRGRLFEATIDGNSEKSFFNVELYGQSNTGMQIGNGTTAQSGLIEFKNFKLKSIDGIKNTLLRINKQNGIKFSKDGDNEELTIEGGDGNIGLNVQASTGMVNEGVITIKESANGESKNATGIVSSAGSEVENKGKMTVSGDRVRALFTTKNGKIENHAKIVFDGNTTESTKGSTGMYANQGGIIESDETTKIKVSKPKSVGLFAENRGDNASYLNTSKIEISKAEITATNGAFNIFANKGGEVKLKNDIILTTGKDSLTFYTAYTPFNPGGKIIFENDVTANIKNQGTVFYYDLNNAPVGTFNFSSWYGNNFVNNSGSKLKLNMEEGSRLLFLANGNLVLSGIPTNLSSSGPIEITGTGYIPAAMVNSNLELDQDVNLDDSTDSYNKLEILSSSITNSKVMTGTQNRQLAIGQENNNNRPASKVKLINNNKIILTGEESTGIYAKRGEILNNGDISIGKNSVGLYLTEDNRGASDAGKAYNNGLITLGEGSSGMLYRADTTGAYSSLTGGLYNNKKIISSSKNTIGMNFESPLGSKEVVNGTTGEIELTGENAVGIFALGTGNYNIKNFGKITVSSAASANSPTMAIYTNNKNSVIENTGSITGGDKSLGIYGYSINTQNTSNISIGKAGTGIYSLGGNLNLKGKLTIGTDEAKGVLITGDNQTVNNDLSVINLDDNSFAFINTGNNNQIISNTPNVSLKNKNIFLYSEKSTGNIINNTKIKTTGNQNYAIYTAGTASNKAELDLRQGTGNVGTYSMGGQLVDNFSIIKVGESKVKEKLYSIGMAAGYYDKDNDVSVYTGKIENTNTGKIEVTGKHGIGMYAVGNGSVAINNGEIHLSGKNSIGMFLDQEAVGINNGLITATAEAIGATGAVVTNRAVFKNYGTIRILPKAGVGVLVKRDGVLEEYSSPSATVPQEGSSNITAEVRILRPKLPKTGKEISDGSVEIISPAGDQIPEIKINGRTVNPVELDIDTNSSATKLITEGNSVTQITDPENNDQNTNRPISKIGMYIDTSGIKFTNPIQGLNYLSEETEVDLILGTEASKYTNSKAIKIKENILEPYNNTIFSNPQIKKWNIYSGSLTWVGTVQTDVDGEQLKSVYLAKIPYTSFAKNKDVYNFSDGLEQRYNMNALGSREKELFNKLNNIGKNEKTLLAQAFDEMMGHQYANIQQRLYETGNLIDKEIFNLFKEWDTKSKQSNKIKTFGIRDEYKTNTAGIIDYTSNAYGVAYIHEDEEVKMGNSSGWYAGAITNKFKFKDIGKSKENQTMLKFGLFKTISPKIDHNGALQWTISGDISAGVNNMKRKFLIVDNIFEAKSTYHSYGTAVKNELSYNIRMSQRTHLRPYGALKMEYGKFNDIKEKTGQMRLEVKGNDYFSVKPEIGMEFKYIQPLKVKTNLSVGLTASYENEIGKLQDKNQARVGYTRAGKYNLEKEKEDKRGNGKINLNIGVENTKFGVTVNTGYETKGKNIQGGIGFRAIY</sequence>
<evidence type="ECO:0000313" key="2">
    <source>
        <dbReference type="EMBL" id="ACV38579.1"/>
    </source>
</evidence>
<dbReference type="EMBL" id="CP001685">
    <property type="protein sequence ID" value="ACV38579.1"/>
    <property type="molecule type" value="Genomic_DNA"/>
</dbReference>
<dbReference type="PROSITE" id="PS51208">
    <property type="entry name" value="AUTOTRANSPORTER"/>
    <property type="match status" value="1"/>
</dbReference>
<reference evidence="2 3" key="1">
    <citation type="journal article" date="2009" name="Stand. Genomic Sci.">
        <title>Complete genome sequence of Leptotrichia buccalis type strain (C-1013-b).</title>
        <authorList>
            <person name="Ivanova N."/>
            <person name="Gronow S."/>
            <person name="Lapidus A."/>
            <person name="Copeland A."/>
            <person name="Glavina Del Rio T."/>
            <person name="Nolan M."/>
            <person name="Lucas S."/>
            <person name="Chen F."/>
            <person name="Tice H."/>
            <person name="Cheng J.F."/>
            <person name="Saunders E."/>
            <person name="Bruce D."/>
            <person name="Goodwin L."/>
            <person name="Brettin T."/>
            <person name="Detter J.C."/>
            <person name="Han C."/>
            <person name="Pitluck S."/>
            <person name="Mikhailova N."/>
            <person name="Pati A."/>
            <person name="Mavrommatis K."/>
            <person name="Chen A."/>
            <person name="Palaniappan K."/>
            <person name="Land M."/>
            <person name="Hauser L."/>
            <person name="Chang Y.J."/>
            <person name="Jeffries C.D."/>
            <person name="Chain P."/>
            <person name="Rohde C."/>
            <person name="Goker M."/>
            <person name="Bristow J."/>
            <person name="Eisen J.A."/>
            <person name="Markowitz V."/>
            <person name="Hugenholtz P."/>
            <person name="Kyrpides N.C."/>
            <person name="Klenk H.P."/>
        </authorList>
    </citation>
    <scope>NUCLEOTIDE SEQUENCE [LARGE SCALE GENOMIC DNA]</scope>
    <source>
        <strain evidence="3">ATCC 14201 / DSM 1135 / JCM 12969 / NCTC 10249 / C-1013-b</strain>
    </source>
</reference>
<dbReference type="InterPro" id="IPR036709">
    <property type="entry name" value="Autotransporte_beta_dom_sf"/>
</dbReference>
<dbReference type="Pfam" id="PF03797">
    <property type="entry name" value="Autotransporter"/>
    <property type="match status" value="1"/>
</dbReference>